<gene>
    <name evidence="1" type="ORF">PoB_006018600</name>
</gene>
<name>A0AAV4CP61_9GAST</name>
<organism evidence="1 2">
    <name type="scientific">Plakobranchus ocellatus</name>
    <dbReference type="NCBI Taxonomy" id="259542"/>
    <lineage>
        <taxon>Eukaryota</taxon>
        <taxon>Metazoa</taxon>
        <taxon>Spiralia</taxon>
        <taxon>Lophotrochozoa</taxon>
        <taxon>Mollusca</taxon>
        <taxon>Gastropoda</taxon>
        <taxon>Heterobranchia</taxon>
        <taxon>Euthyneura</taxon>
        <taxon>Panpulmonata</taxon>
        <taxon>Sacoglossa</taxon>
        <taxon>Placobranchoidea</taxon>
        <taxon>Plakobranchidae</taxon>
        <taxon>Plakobranchus</taxon>
    </lineage>
</organism>
<dbReference type="Proteomes" id="UP000735302">
    <property type="component" value="Unassembled WGS sequence"/>
</dbReference>
<keyword evidence="2" id="KW-1185">Reference proteome</keyword>
<dbReference type="AlphaFoldDB" id="A0AAV4CP61"/>
<reference evidence="1 2" key="1">
    <citation type="journal article" date="2021" name="Elife">
        <title>Chloroplast acquisition without the gene transfer in kleptoplastic sea slugs, Plakobranchus ocellatus.</title>
        <authorList>
            <person name="Maeda T."/>
            <person name="Takahashi S."/>
            <person name="Yoshida T."/>
            <person name="Shimamura S."/>
            <person name="Takaki Y."/>
            <person name="Nagai Y."/>
            <person name="Toyoda A."/>
            <person name="Suzuki Y."/>
            <person name="Arimoto A."/>
            <person name="Ishii H."/>
            <person name="Satoh N."/>
            <person name="Nishiyama T."/>
            <person name="Hasebe M."/>
            <person name="Maruyama T."/>
            <person name="Minagawa J."/>
            <person name="Obokata J."/>
            <person name="Shigenobu S."/>
        </authorList>
    </citation>
    <scope>NUCLEOTIDE SEQUENCE [LARGE SCALE GENOMIC DNA]</scope>
</reference>
<comment type="caution">
    <text evidence="1">The sequence shown here is derived from an EMBL/GenBank/DDBJ whole genome shotgun (WGS) entry which is preliminary data.</text>
</comment>
<evidence type="ECO:0000313" key="2">
    <source>
        <dbReference type="Proteomes" id="UP000735302"/>
    </source>
</evidence>
<protein>
    <submittedName>
        <fullName evidence="1">Uncharacterized protein</fullName>
    </submittedName>
</protein>
<sequence>MAGNPPPRVRLHEADMDPILLVTVRLPNGQSTDSIRLFDPNNQWHQQGYTVEMEKARLLTGIVENPGNYKMMVGPNNSNEKAPVPATEMLDNEPVSSYVNLLTGGMVFFEERAN</sequence>
<dbReference type="EMBL" id="BLXT01006818">
    <property type="protein sequence ID" value="GFO33681.1"/>
    <property type="molecule type" value="Genomic_DNA"/>
</dbReference>
<accession>A0AAV4CP61</accession>
<evidence type="ECO:0000313" key="1">
    <source>
        <dbReference type="EMBL" id="GFO33681.1"/>
    </source>
</evidence>
<proteinExistence type="predicted"/>